<feature type="domain" description="DUF6878" evidence="1">
    <location>
        <begin position="65"/>
        <end position="116"/>
    </location>
</feature>
<accession>A0A2Z3HEU2</accession>
<dbReference type="Proteomes" id="UP000245802">
    <property type="component" value="Chromosome"/>
</dbReference>
<sequence length="130" mass="14109">MSAGCDPASDQTLNLETTMTKHEILALLQQSAVSRLEISYDSSDDEGMIDSVTCFGPDGAQVKPTPEINSLVEELVCEMLDEQQGGWELDDGSFGEVEIDVETGLASFSHTVRVIDYSDEDFVVSILEGN</sequence>
<gene>
    <name evidence="2" type="ORF">C1280_24305</name>
</gene>
<dbReference type="AlphaFoldDB" id="A0A2Z3HEU2"/>
<name>A0A2Z3HEU2_9BACT</name>
<evidence type="ECO:0000313" key="2">
    <source>
        <dbReference type="EMBL" id="AWM39820.1"/>
    </source>
</evidence>
<dbReference type="InterPro" id="IPR049243">
    <property type="entry name" value="DUF6878"/>
</dbReference>
<keyword evidence="3" id="KW-1185">Reference proteome</keyword>
<proteinExistence type="predicted"/>
<dbReference type="Pfam" id="PF21798">
    <property type="entry name" value="DUF6878"/>
    <property type="match status" value="1"/>
</dbReference>
<organism evidence="2 3">
    <name type="scientific">Gemmata obscuriglobus</name>
    <dbReference type="NCBI Taxonomy" id="114"/>
    <lineage>
        <taxon>Bacteria</taxon>
        <taxon>Pseudomonadati</taxon>
        <taxon>Planctomycetota</taxon>
        <taxon>Planctomycetia</taxon>
        <taxon>Gemmatales</taxon>
        <taxon>Gemmataceae</taxon>
        <taxon>Gemmata</taxon>
    </lineage>
</organism>
<protein>
    <recommendedName>
        <fullName evidence="1">DUF6878 domain-containing protein</fullName>
    </recommendedName>
</protein>
<reference evidence="2 3" key="1">
    <citation type="submission" date="2018-01" db="EMBL/GenBank/DDBJ databases">
        <title>G. obscuriglobus.</title>
        <authorList>
            <person name="Franke J."/>
            <person name="Blomberg W."/>
            <person name="Selmecki A."/>
        </authorList>
    </citation>
    <scope>NUCLEOTIDE SEQUENCE [LARGE SCALE GENOMIC DNA]</scope>
    <source>
        <strain evidence="2 3">DSM 5831</strain>
    </source>
</reference>
<dbReference type="EMBL" id="CP025958">
    <property type="protein sequence ID" value="AWM39820.1"/>
    <property type="molecule type" value="Genomic_DNA"/>
</dbReference>
<dbReference type="KEGG" id="gog:C1280_24305"/>
<evidence type="ECO:0000313" key="3">
    <source>
        <dbReference type="Proteomes" id="UP000245802"/>
    </source>
</evidence>
<evidence type="ECO:0000259" key="1">
    <source>
        <dbReference type="Pfam" id="PF21798"/>
    </source>
</evidence>